<proteinExistence type="predicted"/>
<dbReference type="AlphaFoldDB" id="A0A269XVS0"/>
<feature type="transmembrane region" description="Helical" evidence="1">
    <location>
        <begin position="58"/>
        <end position="76"/>
    </location>
</feature>
<evidence type="ECO:0000256" key="1">
    <source>
        <dbReference type="SAM" id="Phobius"/>
    </source>
</evidence>
<gene>
    <name evidence="2" type="ORF">B8W98_10840</name>
</gene>
<evidence type="ECO:0000313" key="2">
    <source>
        <dbReference type="EMBL" id="PAK77310.1"/>
    </source>
</evidence>
<keyword evidence="1" id="KW-1133">Transmembrane helix</keyword>
<name>A0A269XVS0_9LACO</name>
<feature type="transmembrane region" description="Helical" evidence="1">
    <location>
        <begin position="12"/>
        <end position="32"/>
    </location>
</feature>
<reference evidence="2 3" key="1">
    <citation type="submission" date="2017-04" db="EMBL/GenBank/DDBJ databases">
        <title>Kefir bacterial isolates.</title>
        <authorList>
            <person name="Kim Y."/>
            <person name="Blasche S."/>
            <person name="Patil K.R."/>
        </authorList>
    </citation>
    <scope>NUCLEOTIDE SEQUENCE [LARGE SCALE GENOMIC DNA]</scope>
    <source>
        <strain evidence="2 3">OG2</strain>
    </source>
</reference>
<sequence>MVNLFTMLNIHIFSLSLFFVCLLIAFVIDIYSSFRRHRELGKPEKAKKYILKEKKQKIYIRIICLPFLLIALIGIVEMTPPTSVSEYTLTLFYTSDIMLDALALINLRISF</sequence>
<accession>A0A269XVS0</accession>
<organism evidence="2 3">
    <name type="scientific">Lentilactobacillus parakefiri</name>
    <dbReference type="NCBI Taxonomy" id="152332"/>
    <lineage>
        <taxon>Bacteria</taxon>
        <taxon>Bacillati</taxon>
        <taxon>Bacillota</taxon>
        <taxon>Bacilli</taxon>
        <taxon>Lactobacillales</taxon>
        <taxon>Lactobacillaceae</taxon>
        <taxon>Lentilactobacillus</taxon>
    </lineage>
</organism>
<keyword evidence="1" id="KW-0472">Membrane</keyword>
<keyword evidence="1" id="KW-0812">Transmembrane</keyword>
<evidence type="ECO:0000313" key="3">
    <source>
        <dbReference type="Proteomes" id="UP000216802"/>
    </source>
</evidence>
<dbReference type="Proteomes" id="UP000216802">
    <property type="component" value="Unassembled WGS sequence"/>
</dbReference>
<comment type="caution">
    <text evidence="2">The sequence shown here is derived from an EMBL/GenBank/DDBJ whole genome shotgun (WGS) entry which is preliminary data.</text>
</comment>
<protein>
    <submittedName>
        <fullName evidence="2">Uncharacterized protein</fullName>
    </submittedName>
</protein>
<dbReference type="EMBL" id="NCXI01000115">
    <property type="protein sequence ID" value="PAK77310.1"/>
    <property type="molecule type" value="Genomic_DNA"/>
</dbReference>